<accession>A0AAE8Y3A2</accession>
<gene>
    <name evidence="1" type="ORF">vBAfaPQDWS595_59</name>
</gene>
<protein>
    <submittedName>
        <fullName evidence="1">RNA polymerase 1</fullName>
    </submittedName>
</protein>
<keyword evidence="2" id="KW-1185">Reference proteome</keyword>
<dbReference type="Proteomes" id="UP000827952">
    <property type="component" value="Segment"/>
</dbReference>
<organism evidence="1 2">
    <name type="scientific">Alcaligenes phage vB_Af_QDWS595</name>
    <dbReference type="NCBI Taxonomy" id="2877946"/>
    <lineage>
        <taxon>Viruses</taxon>
        <taxon>Duplodnaviria</taxon>
        <taxon>Heunggongvirae</taxon>
        <taxon>Uroviricota</taxon>
        <taxon>Caudoviricetes</taxon>
        <taxon>Schitoviridae</taxon>
        <taxon>Petruschkyvirus</taxon>
        <taxon>Petruschkyvirus QDWS595</taxon>
    </lineage>
</organism>
<proteinExistence type="predicted"/>
<dbReference type="EMBL" id="OK149171">
    <property type="protein sequence ID" value="UCR75543.1"/>
    <property type="molecule type" value="Genomic_DNA"/>
</dbReference>
<name>A0AAE8Y3A2_9CAUD</name>
<evidence type="ECO:0000313" key="2">
    <source>
        <dbReference type="Proteomes" id="UP000827952"/>
    </source>
</evidence>
<evidence type="ECO:0000313" key="1">
    <source>
        <dbReference type="EMBL" id="UCR75543.1"/>
    </source>
</evidence>
<reference evidence="1" key="1">
    <citation type="submission" date="2021-09" db="EMBL/GenBank/DDBJ databases">
        <title>Complete genome analysis of a novel Alcaligenes phage vB_Af_QDWS595.</title>
        <authorList>
            <person name="Jing Y."/>
            <person name="Wang J."/>
        </authorList>
    </citation>
    <scope>NUCLEOTIDE SEQUENCE</scope>
</reference>
<sequence>MDKLMEQQIELEKLHNKNNLHRRIRREFEEAEFESLLISKEIPVDFGMDLLVQMALYKRADLKTLCGLLRHHTKSSQLTADLLTKCAEQDLVDYNTDLRVFIVKYTISQDVQEELDRFQFPMPMVCKPKKVRTNMDSGYLCENGSIILKNNFHTDDVCLDHINRMNGIKLTIDQDVFQFVKNSWRNLDKPKDGESKEDYEKRVRAFNKYDRTAKDVIMKLQEHTEDFYLTHKYCKRGRTYSQGYHVNYQGTDWNKACILFAEKEKVSDWP</sequence>
<dbReference type="SUPFAM" id="SSF56672">
    <property type="entry name" value="DNA/RNA polymerases"/>
    <property type="match status" value="1"/>
</dbReference>
<dbReference type="InterPro" id="IPR043502">
    <property type="entry name" value="DNA/RNA_pol_sf"/>
</dbReference>